<organism evidence="3 4">
    <name type="scientific">Paraburkholderia phytofirmans OLGA172</name>
    <dbReference type="NCBI Taxonomy" id="1417228"/>
    <lineage>
        <taxon>Bacteria</taxon>
        <taxon>Pseudomonadati</taxon>
        <taxon>Pseudomonadota</taxon>
        <taxon>Betaproteobacteria</taxon>
        <taxon>Burkholderiales</taxon>
        <taxon>Burkholderiaceae</taxon>
        <taxon>Paraburkholderia</taxon>
    </lineage>
</organism>
<dbReference type="KEGG" id="buz:AYM40_10445"/>
<dbReference type="PANTHER" id="PTHR36505:SF1">
    <property type="entry name" value="BLR1072 PROTEIN"/>
    <property type="match status" value="1"/>
</dbReference>
<evidence type="ECO:0000313" key="4">
    <source>
        <dbReference type="Proteomes" id="UP000076852"/>
    </source>
</evidence>
<dbReference type="STRING" id="1804984.AYM40_10445"/>
<evidence type="ECO:0000313" key="3">
    <source>
        <dbReference type="EMBL" id="ANB74656.1"/>
    </source>
</evidence>
<keyword evidence="1" id="KW-0812">Transmembrane</keyword>
<feature type="domain" description="PRC-barrel" evidence="2">
    <location>
        <begin position="65"/>
        <end position="129"/>
    </location>
</feature>
<dbReference type="InterPro" id="IPR027275">
    <property type="entry name" value="PRC-brl_dom"/>
</dbReference>
<dbReference type="PANTHER" id="PTHR36505">
    <property type="entry name" value="BLR1072 PROTEIN"/>
    <property type="match status" value="1"/>
</dbReference>
<keyword evidence="1" id="KW-0472">Membrane</keyword>
<reference evidence="3 4" key="1">
    <citation type="journal article" date="2016" name="Gene">
        <title>PacBio SMRT assembly of a complex multi-replicon genome reveals chlorocatechol degradative operon in a region of genome plasticity.</title>
        <authorList>
            <person name="Ricker N."/>
            <person name="Shen S.Y."/>
            <person name="Goordial J."/>
            <person name="Jin S."/>
            <person name="Fulthorpe R.R."/>
        </authorList>
    </citation>
    <scope>NUCLEOTIDE SEQUENCE [LARGE SCALE GENOMIC DNA]</scope>
    <source>
        <strain evidence="3 4">OLGA172</strain>
    </source>
</reference>
<evidence type="ECO:0000256" key="1">
    <source>
        <dbReference type="SAM" id="Phobius"/>
    </source>
</evidence>
<dbReference type="AlphaFoldDB" id="A0A160FQ71"/>
<evidence type="ECO:0000259" key="2">
    <source>
        <dbReference type="Pfam" id="PF05239"/>
    </source>
</evidence>
<keyword evidence="4" id="KW-1185">Reference proteome</keyword>
<dbReference type="SUPFAM" id="SSF50346">
    <property type="entry name" value="PRC-barrel domain"/>
    <property type="match status" value="1"/>
</dbReference>
<accession>A0A160FQ71</accession>
<sequence length="151" mass="16388">MDQSARVTPFSTYAFEPRGCTMKRVITLVSVAVLGTALNTGTLWAQGTPQSITAKRVDVVQLATGYRASRINGSPVYNRNKDNIGTIDDLIVSPTDRVPYVILSVGGFLGMGTHLVAVPFGSLQVVDKQMRLPDATRESLKSLPEFKYAPE</sequence>
<gene>
    <name evidence="3" type="ORF">AYM40_10445</name>
</gene>
<dbReference type="Pfam" id="PF05239">
    <property type="entry name" value="PRC"/>
    <property type="match status" value="1"/>
</dbReference>
<name>A0A160FQ71_9BURK</name>
<protein>
    <submittedName>
        <fullName evidence="3">Photosystem reaction center subunit H</fullName>
    </submittedName>
</protein>
<dbReference type="Gene3D" id="2.30.30.240">
    <property type="entry name" value="PRC-barrel domain"/>
    <property type="match status" value="1"/>
</dbReference>
<keyword evidence="1" id="KW-1133">Transmembrane helix</keyword>
<proteinExistence type="predicted"/>
<dbReference type="InterPro" id="IPR011033">
    <property type="entry name" value="PRC_barrel-like_sf"/>
</dbReference>
<feature type="transmembrane region" description="Helical" evidence="1">
    <location>
        <begin position="100"/>
        <end position="121"/>
    </location>
</feature>
<dbReference type="EMBL" id="CP014578">
    <property type="protein sequence ID" value="ANB74656.1"/>
    <property type="molecule type" value="Genomic_DNA"/>
</dbReference>
<dbReference type="Proteomes" id="UP000076852">
    <property type="component" value="Chromosome 1"/>
</dbReference>
<feature type="transmembrane region" description="Helical" evidence="1">
    <location>
        <begin position="25"/>
        <end position="45"/>
    </location>
</feature>